<evidence type="ECO:0000259" key="3">
    <source>
        <dbReference type="SMART" id="SM00065"/>
    </source>
</evidence>
<feature type="transmembrane region" description="Helical" evidence="2">
    <location>
        <begin position="93"/>
        <end position="109"/>
    </location>
</feature>
<dbReference type="NCBIfam" id="TIGR00229">
    <property type="entry name" value="sensory_box"/>
    <property type="match status" value="1"/>
</dbReference>
<evidence type="ECO:0000313" key="5">
    <source>
        <dbReference type="Proteomes" id="UP000636010"/>
    </source>
</evidence>
<name>A0ABQ1MV70_9BACT</name>
<dbReference type="CDD" id="cd00130">
    <property type="entry name" value="PAS"/>
    <property type="match status" value="1"/>
</dbReference>
<dbReference type="InterPro" id="IPR013655">
    <property type="entry name" value="PAS_fold_3"/>
</dbReference>
<keyword evidence="2" id="KW-1133">Transmembrane helix</keyword>
<feature type="transmembrane region" description="Helical" evidence="2">
    <location>
        <begin position="157"/>
        <end position="179"/>
    </location>
</feature>
<accession>A0ABQ1MV70</accession>
<organism evidence="4 5">
    <name type="scientific">Marivirga lumbricoides</name>
    <dbReference type="NCBI Taxonomy" id="1046115"/>
    <lineage>
        <taxon>Bacteria</taxon>
        <taxon>Pseudomonadati</taxon>
        <taxon>Bacteroidota</taxon>
        <taxon>Cytophagia</taxon>
        <taxon>Cytophagales</taxon>
        <taxon>Marivirgaceae</taxon>
        <taxon>Marivirga</taxon>
    </lineage>
</organism>
<dbReference type="PANTHER" id="PTHR24422:SF10">
    <property type="entry name" value="CHEMOTAXIS PROTEIN METHYLTRANSFERASE 2"/>
    <property type="match status" value="1"/>
</dbReference>
<reference evidence="5" key="1">
    <citation type="journal article" date="2019" name="Int. J. Syst. Evol. Microbiol.">
        <title>The Global Catalogue of Microorganisms (GCM) 10K type strain sequencing project: providing services to taxonomists for standard genome sequencing and annotation.</title>
        <authorList>
            <consortium name="The Broad Institute Genomics Platform"/>
            <consortium name="The Broad Institute Genome Sequencing Center for Infectious Disease"/>
            <person name="Wu L."/>
            <person name="Ma J."/>
        </authorList>
    </citation>
    <scope>NUCLEOTIDE SEQUENCE [LARGE SCALE GENOMIC DNA]</scope>
    <source>
        <strain evidence="5">CGMCC 1.10832</strain>
    </source>
</reference>
<keyword evidence="1" id="KW-0175">Coiled coil</keyword>
<evidence type="ECO:0000256" key="2">
    <source>
        <dbReference type="SAM" id="Phobius"/>
    </source>
</evidence>
<keyword evidence="2" id="KW-0812">Transmembrane</keyword>
<dbReference type="InterPro" id="IPR035965">
    <property type="entry name" value="PAS-like_dom_sf"/>
</dbReference>
<keyword evidence="2" id="KW-0472">Membrane</keyword>
<dbReference type="SUPFAM" id="SSF55785">
    <property type="entry name" value="PYP-like sensor domain (PAS domain)"/>
    <property type="match status" value="1"/>
</dbReference>
<feature type="domain" description="GAF" evidence="3">
    <location>
        <begin position="270"/>
        <end position="417"/>
    </location>
</feature>
<dbReference type="InterPro" id="IPR003018">
    <property type="entry name" value="GAF"/>
</dbReference>
<dbReference type="SUPFAM" id="SSF55781">
    <property type="entry name" value="GAF domain-like"/>
    <property type="match status" value="1"/>
</dbReference>
<dbReference type="InterPro" id="IPR050903">
    <property type="entry name" value="Bact_Chemotaxis_MeTrfase"/>
</dbReference>
<keyword evidence="5" id="KW-1185">Reference proteome</keyword>
<feature type="transmembrane region" description="Helical" evidence="2">
    <location>
        <begin position="114"/>
        <end position="137"/>
    </location>
</feature>
<feature type="transmembrane region" description="Helical" evidence="2">
    <location>
        <begin position="69"/>
        <end position="87"/>
    </location>
</feature>
<dbReference type="InterPro" id="IPR000014">
    <property type="entry name" value="PAS"/>
</dbReference>
<sequence>METEIKSSSFFKTIDQKADRALELLLLFYFIFGIFLGFFYETWLVAFGVGALNIILYYGIKFLLPQSKAYQYVGSLVVGVFMAQFIYQMHGLFEMHFTAFIAIIILMAYQNLKIFIPVVLFIVVHHSIFAYIQYIGFTEGVASYQSIYFTQMDYMDFQTFLFHAGLVVVAAVIAGNHSIEARKNSVRLFNKIVETEKDFENTQKNIEFAREIANDNYEVDYQLDENDPLGTALVNMQKNLKTSSLREKREKFLNLGLSKLSDIIRNNNSNLSLLMNETLTFIIKYMKLNQGGIFIVNDDDKNDIFLELEARYAYGRKKQANLKIHAGEGLVGQCYLEKDVIYLTEIPDSYIRIRSGLGDANPRTIVIVPIQRDGQMEGVMELASFSALEEYKIDFLKEACESIAVALNTTKVNDRTKILYEESQRQAEEMRTQEEEMRHNMEEMEATQEELARKNKEIEKQSAESKSLLTGLQSLMAVIEFTPEGRILDANKNFLQAMGYDLQSVQGKHHKIFVSPEYEQTEEYQNFWKEIGNGEAKKGTFERYSSKGKLVKLNAIYTPIADNSGVVQKVIKLATVLEQ</sequence>
<dbReference type="Proteomes" id="UP000636010">
    <property type="component" value="Unassembled WGS sequence"/>
</dbReference>
<dbReference type="Pfam" id="PF08447">
    <property type="entry name" value="PAS_3"/>
    <property type="match status" value="1"/>
</dbReference>
<feature type="transmembrane region" description="Helical" evidence="2">
    <location>
        <begin position="21"/>
        <end position="40"/>
    </location>
</feature>
<dbReference type="EMBL" id="BMEC01000012">
    <property type="protein sequence ID" value="GGC47457.1"/>
    <property type="molecule type" value="Genomic_DNA"/>
</dbReference>
<comment type="caution">
    <text evidence="4">The sequence shown here is derived from an EMBL/GenBank/DDBJ whole genome shotgun (WGS) entry which is preliminary data.</text>
</comment>
<gene>
    <name evidence="4" type="ORF">GCM10011506_36300</name>
</gene>
<dbReference type="RefSeq" id="WP_188466234.1">
    <property type="nucleotide sequence ID" value="NZ_BAABHU010000012.1"/>
</dbReference>
<evidence type="ECO:0000313" key="4">
    <source>
        <dbReference type="EMBL" id="GGC47457.1"/>
    </source>
</evidence>
<proteinExistence type="predicted"/>
<feature type="coiled-coil region" evidence="1">
    <location>
        <begin position="413"/>
        <end position="466"/>
    </location>
</feature>
<dbReference type="InterPro" id="IPR029016">
    <property type="entry name" value="GAF-like_dom_sf"/>
</dbReference>
<dbReference type="Pfam" id="PF13185">
    <property type="entry name" value="GAF_2"/>
    <property type="match status" value="1"/>
</dbReference>
<dbReference type="Gene3D" id="3.30.450.20">
    <property type="entry name" value="PAS domain"/>
    <property type="match status" value="1"/>
</dbReference>
<dbReference type="PANTHER" id="PTHR24422">
    <property type="entry name" value="CHEMOTAXIS PROTEIN METHYLTRANSFERASE"/>
    <property type="match status" value="1"/>
</dbReference>
<protein>
    <recommendedName>
        <fullName evidence="3">GAF domain-containing protein</fullName>
    </recommendedName>
</protein>
<feature type="transmembrane region" description="Helical" evidence="2">
    <location>
        <begin position="46"/>
        <end position="64"/>
    </location>
</feature>
<evidence type="ECO:0000256" key="1">
    <source>
        <dbReference type="SAM" id="Coils"/>
    </source>
</evidence>
<dbReference type="Gene3D" id="3.30.450.40">
    <property type="match status" value="1"/>
</dbReference>
<dbReference type="SMART" id="SM00065">
    <property type="entry name" value="GAF"/>
    <property type="match status" value="1"/>
</dbReference>